<comment type="caution">
    <text evidence="3">The sequence shown here is derived from an EMBL/GenBank/DDBJ whole genome shotgun (WGS) entry which is preliminary data.</text>
</comment>
<dbReference type="Pfam" id="PF01535">
    <property type="entry name" value="PPR"/>
    <property type="match status" value="2"/>
</dbReference>
<organism evidence="3 4">
    <name type="scientific">Symbiodinium natans</name>
    <dbReference type="NCBI Taxonomy" id="878477"/>
    <lineage>
        <taxon>Eukaryota</taxon>
        <taxon>Sar</taxon>
        <taxon>Alveolata</taxon>
        <taxon>Dinophyceae</taxon>
        <taxon>Suessiales</taxon>
        <taxon>Symbiodiniaceae</taxon>
        <taxon>Symbiodinium</taxon>
    </lineage>
</organism>
<keyword evidence="1" id="KW-0677">Repeat</keyword>
<evidence type="ECO:0008006" key="5">
    <source>
        <dbReference type="Google" id="ProtNLM"/>
    </source>
</evidence>
<dbReference type="InterPro" id="IPR011990">
    <property type="entry name" value="TPR-like_helical_dom_sf"/>
</dbReference>
<proteinExistence type="predicted"/>
<dbReference type="Proteomes" id="UP000604046">
    <property type="component" value="Unassembled WGS sequence"/>
</dbReference>
<gene>
    <name evidence="3" type="ORF">SNAT2548_LOCUS32450</name>
</gene>
<dbReference type="PANTHER" id="PTHR47447:SF23">
    <property type="entry name" value="PENTACOTRIPEPTIDE-REPEAT REGION OF PRORP DOMAIN-CONTAINING PROTEIN"/>
    <property type="match status" value="1"/>
</dbReference>
<dbReference type="AlphaFoldDB" id="A0A812UMA3"/>
<evidence type="ECO:0000256" key="2">
    <source>
        <dbReference type="PROSITE-ProRule" id="PRU00708"/>
    </source>
</evidence>
<name>A0A812UMA3_9DINO</name>
<reference evidence="3" key="1">
    <citation type="submission" date="2021-02" db="EMBL/GenBank/DDBJ databases">
        <authorList>
            <person name="Dougan E. K."/>
            <person name="Rhodes N."/>
            <person name="Thang M."/>
            <person name="Chan C."/>
        </authorList>
    </citation>
    <scope>NUCLEOTIDE SEQUENCE</scope>
</reference>
<evidence type="ECO:0000256" key="1">
    <source>
        <dbReference type="ARBA" id="ARBA00022737"/>
    </source>
</evidence>
<protein>
    <recommendedName>
        <fullName evidence="5">Pentacotripeptide-repeat region of PRORP domain-containing protein</fullName>
    </recommendedName>
</protein>
<feature type="repeat" description="PPR" evidence="2">
    <location>
        <begin position="54"/>
        <end position="88"/>
    </location>
</feature>
<dbReference type="EMBL" id="CAJNDS010002712">
    <property type="protein sequence ID" value="CAE7570283.1"/>
    <property type="molecule type" value="Genomic_DNA"/>
</dbReference>
<dbReference type="NCBIfam" id="TIGR00756">
    <property type="entry name" value="PPR"/>
    <property type="match status" value="2"/>
</dbReference>
<evidence type="ECO:0000313" key="4">
    <source>
        <dbReference type="Proteomes" id="UP000604046"/>
    </source>
</evidence>
<accession>A0A812UMA3</accession>
<keyword evidence="4" id="KW-1185">Reference proteome</keyword>
<dbReference type="Pfam" id="PF13812">
    <property type="entry name" value="PPR_3"/>
    <property type="match status" value="1"/>
</dbReference>
<dbReference type="PANTHER" id="PTHR47447">
    <property type="entry name" value="OS03G0856100 PROTEIN"/>
    <property type="match status" value="1"/>
</dbReference>
<dbReference type="PROSITE" id="PS51375">
    <property type="entry name" value="PPR"/>
    <property type="match status" value="1"/>
</dbReference>
<dbReference type="Gene3D" id="1.25.40.10">
    <property type="entry name" value="Tetratricopeptide repeat domain"/>
    <property type="match status" value="2"/>
</dbReference>
<dbReference type="InterPro" id="IPR002885">
    <property type="entry name" value="PPR_rpt"/>
</dbReference>
<evidence type="ECO:0000313" key="3">
    <source>
        <dbReference type="EMBL" id="CAE7570283.1"/>
    </source>
</evidence>
<sequence>MLDPIPQVADPNVRELPEDTPEELFKTTARIGWWGRNRNFQEAEAEFNASEIKHSIMYSAMISAAASCKKFDEGMAYFEEIRSSSMEVTDVYGSVLKLLGLQGNYEEASRVWHEIVDEGLLKLSPTRQQSCLTGLLNAAAFAGDVELVLKDMEEAQALGVELSPSHYGCLLKACRESRDLDNAEKALLRMRNASIKANIVHYTIYMGACTRFVAETRPGHAAAVELEQKVLSMMDEDMVSANEYFLEEHILLHLGISSLRDWLDDEGSQRPGSEELQAAAQVLEEAIAKGIRPTQGTRRLRDRLPALQAASTEAYALLNG</sequence>
<dbReference type="OrthoDB" id="185373at2759"/>